<feature type="region of interest" description="Disordered" evidence="10">
    <location>
        <begin position="1"/>
        <end position="22"/>
    </location>
</feature>
<evidence type="ECO:0000256" key="7">
    <source>
        <dbReference type="ARBA" id="ARBA00023157"/>
    </source>
</evidence>
<evidence type="ECO:0000256" key="3">
    <source>
        <dbReference type="ARBA" id="ARBA00022630"/>
    </source>
</evidence>
<evidence type="ECO:0000313" key="13">
    <source>
        <dbReference type="Proteomes" id="UP000494165"/>
    </source>
</evidence>
<dbReference type="Proteomes" id="UP000494165">
    <property type="component" value="Unassembled WGS sequence"/>
</dbReference>
<dbReference type="InterPro" id="IPR036774">
    <property type="entry name" value="ERV/ALR_sulphydryl_oxid_sf"/>
</dbReference>
<proteinExistence type="predicted"/>
<feature type="region of interest" description="Disordered" evidence="10">
    <location>
        <begin position="36"/>
        <end position="68"/>
    </location>
</feature>
<dbReference type="SUPFAM" id="SSF69000">
    <property type="entry name" value="FAD-dependent thiol oxidase"/>
    <property type="match status" value="1"/>
</dbReference>
<keyword evidence="13" id="KW-1185">Reference proteome</keyword>
<organism evidence="12 13">
    <name type="scientific">Cloeon dipterum</name>
    <dbReference type="NCBI Taxonomy" id="197152"/>
    <lineage>
        <taxon>Eukaryota</taxon>
        <taxon>Metazoa</taxon>
        <taxon>Ecdysozoa</taxon>
        <taxon>Arthropoda</taxon>
        <taxon>Hexapoda</taxon>
        <taxon>Insecta</taxon>
        <taxon>Pterygota</taxon>
        <taxon>Palaeoptera</taxon>
        <taxon>Ephemeroptera</taxon>
        <taxon>Pisciforma</taxon>
        <taxon>Baetidae</taxon>
        <taxon>Cloeon</taxon>
    </lineage>
</organism>
<evidence type="ECO:0000259" key="11">
    <source>
        <dbReference type="PROSITE" id="PS51324"/>
    </source>
</evidence>
<dbReference type="Gene3D" id="1.20.120.310">
    <property type="entry name" value="ERV/ALR sulfhydryl oxidase domain"/>
    <property type="match status" value="1"/>
</dbReference>
<evidence type="ECO:0000256" key="2">
    <source>
        <dbReference type="ARBA" id="ARBA00004569"/>
    </source>
</evidence>
<evidence type="ECO:0000256" key="1">
    <source>
        <dbReference type="ARBA" id="ARBA00001974"/>
    </source>
</evidence>
<dbReference type="FunFam" id="1.20.120.310:FF:000003">
    <property type="entry name" value="Sulfhydryl oxidase"/>
    <property type="match status" value="1"/>
</dbReference>
<dbReference type="InterPro" id="IPR017905">
    <property type="entry name" value="ERV/ALR_sulphydryl_oxidase"/>
</dbReference>
<evidence type="ECO:0000256" key="10">
    <source>
        <dbReference type="SAM" id="MobiDB-lite"/>
    </source>
</evidence>
<comment type="cofactor">
    <cofactor evidence="1 9">
        <name>FAD</name>
        <dbReference type="ChEBI" id="CHEBI:57692"/>
    </cofactor>
</comment>
<protein>
    <recommendedName>
        <fullName evidence="9">Sulfhydryl oxidase</fullName>
        <ecNumber evidence="9">1.8.3.2</ecNumber>
    </recommendedName>
</protein>
<dbReference type="OrthoDB" id="17199at2759"/>
<gene>
    <name evidence="12" type="ORF">CLODIP_2_CD05040</name>
</gene>
<evidence type="ECO:0000256" key="5">
    <source>
        <dbReference type="ARBA" id="ARBA00023002"/>
    </source>
</evidence>
<dbReference type="Pfam" id="PF04777">
    <property type="entry name" value="Evr1_Alr"/>
    <property type="match status" value="1"/>
</dbReference>
<comment type="subcellular location">
    <subcellularLocation>
        <location evidence="2">Mitochondrion intermembrane space</location>
    </subcellularLocation>
</comment>
<keyword evidence="6" id="KW-0496">Mitochondrion</keyword>
<keyword evidence="4 9" id="KW-0274">FAD</keyword>
<evidence type="ECO:0000256" key="4">
    <source>
        <dbReference type="ARBA" id="ARBA00022827"/>
    </source>
</evidence>
<dbReference type="EC" id="1.8.3.2" evidence="9"/>
<dbReference type="GO" id="GO:0050660">
    <property type="term" value="F:flavin adenine dinucleotide binding"/>
    <property type="evidence" value="ECO:0007669"/>
    <property type="project" value="TreeGrafter"/>
</dbReference>
<feature type="domain" description="ERV/ALR sulfhydryl oxidase" evidence="11">
    <location>
        <begin position="65"/>
        <end position="165"/>
    </location>
</feature>
<dbReference type="GO" id="GO:0005758">
    <property type="term" value="C:mitochondrial intermembrane space"/>
    <property type="evidence" value="ECO:0007669"/>
    <property type="project" value="UniProtKB-SubCell"/>
</dbReference>
<evidence type="ECO:0000256" key="8">
    <source>
        <dbReference type="ARBA" id="ARBA00048864"/>
    </source>
</evidence>
<keyword evidence="7" id="KW-1015">Disulfide bond</keyword>
<evidence type="ECO:0000256" key="6">
    <source>
        <dbReference type="ARBA" id="ARBA00023128"/>
    </source>
</evidence>
<feature type="compositionally biased region" description="Polar residues" evidence="10">
    <location>
        <begin position="36"/>
        <end position="65"/>
    </location>
</feature>
<comment type="catalytic activity">
    <reaction evidence="8 9">
        <text>2 R'C(R)SH + O2 = R'C(R)S-S(R)CR' + H2O2</text>
        <dbReference type="Rhea" id="RHEA:17357"/>
        <dbReference type="ChEBI" id="CHEBI:15379"/>
        <dbReference type="ChEBI" id="CHEBI:16240"/>
        <dbReference type="ChEBI" id="CHEBI:16520"/>
        <dbReference type="ChEBI" id="CHEBI:17412"/>
        <dbReference type="EC" id="1.8.3.2"/>
    </reaction>
</comment>
<dbReference type="PROSITE" id="PS51324">
    <property type="entry name" value="ERV_ALR"/>
    <property type="match status" value="1"/>
</dbReference>
<sequence>MDAFYHAENESYGTAGSRNKPCRTCTDFKSWASMQKSNMDSNNNKNQKKSTAPSNTGPHSQQTSCPVDKDQLGQSSWTFLHTIAASYPDNPSPTEKQTMSQFLDLFSRVYPCNICAEDLQKDLKSTPPDVSSQSAFSLWMCKLHNRVNAKLGKPIFDCTKVNERWRDGPPDGSCD</sequence>
<dbReference type="EMBL" id="CADEPI010000008">
    <property type="protein sequence ID" value="CAB3362243.1"/>
    <property type="molecule type" value="Genomic_DNA"/>
</dbReference>
<evidence type="ECO:0000313" key="12">
    <source>
        <dbReference type="EMBL" id="CAB3362243.1"/>
    </source>
</evidence>
<dbReference type="InterPro" id="IPR039799">
    <property type="entry name" value="ALR/ERV"/>
</dbReference>
<dbReference type="PANTHER" id="PTHR12645">
    <property type="entry name" value="ALR/ERV"/>
    <property type="match status" value="1"/>
</dbReference>
<accession>A0A8S1BZC2</accession>
<dbReference type="GO" id="GO:0016971">
    <property type="term" value="F:flavin-dependent sulfhydryl oxidase activity"/>
    <property type="evidence" value="ECO:0007669"/>
    <property type="project" value="InterPro"/>
</dbReference>
<dbReference type="PANTHER" id="PTHR12645:SF0">
    <property type="entry name" value="FAD-LINKED SULFHYDRYL OXIDASE ALR"/>
    <property type="match status" value="1"/>
</dbReference>
<evidence type="ECO:0000256" key="9">
    <source>
        <dbReference type="RuleBase" id="RU371123"/>
    </source>
</evidence>
<name>A0A8S1BZC2_9INSE</name>
<keyword evidence="5 9" id="KW-0560">Oxidoreductase</keyword>
<comment type="caution">
    <text evidence="12">The sequence shown here is derived from an EMBL/GenBank/DDBJ whole genome shotgun (WGS) entry which is preliminary data.</text>
</comment>
<dbReference type="AlphaFoldDB" id="A0A8S1BZC2"/>
<keyword evidence="3 9" id="KW-0285">Flavoprotein</keyword>
<reference evidence="12 13" key="1">
    <citation type="submission" date="2020-04" db="EMBL/GenBank/DDBJ databases">
        <authorList>
            <person name="Alioto T."/>
            <person name="Alioto T."/>
            <person name="Gomez Garrido J."/>
        </authorList>
    </citation>
    <scope>NUCLEOTIDE SEQUENCE [LARGE SCALE GENOMIC DNA]</scope>
</reference>